<evidence type="ECO:0000313" key="2">
    <source>
        <dbReference type="EMBL" id="ABL68303.1"/>
    </source>
</evidence>
<keyword evidence="3" id="KW-1185">Reference proteome</keyword>
<dbReference type="eggNOG" id="COG1846">
    <property type="taxonomic scope" value="Bacteria"/>
</dbReference>
<dbReference type="Proteomes" id="UP000000361">
    <property type="component" value="Chromosome 1"/>
</dbReference>
<dbReference type="STRING" id="318586.Pden_0187"/>
<dbReference type="OrthoDB" id="7842410at2"/>
<dbReference type="Gene3D" id="1.10.10.10">
    <property type="entry name" value="Winged helix-like DNA-binding domain superfamily/Winged helix DNA-binding domain"/>
    <property type="match status" value="1"/>
</dbReference>
<dbReference type="InterPro" id="IPR036390">
    <property type="entry name" value="WH_DNA-bd_sf"/>
</dbReference>
<dbReference type="PANTHER" id="PTHR33164">
    <property type="entry name" value="TRANSCRIPTIONAL REGULATOR, MARR FAMILY"/>
    <property type="match status" value="1"/>
</dbReference>
<proteinExistence type="predicted"/>
<accession>A1AYF9</accession>
<dbReference type="SUPFAM" id="SSF46785">
    <property type="entry name" value="Winged helix' DNA-binding domain"/>
    <property type="match status" value="1"/>
</dbReference>
<evidence type="ECO:0000313" key="3">
    <source>
        <dbReference type="Proteomes" id="UP000000361"/>
    </source>
</evidence>
<name>A1AYF9_PARDP</name>
<dbReference type="AlphaFoldDB" id="A1AYF9"/>
<dbReference type="InterPro" id="IPR000835">
    <property type="entry name" value="HTH_MarR-typ"/>
</dbReference>
<protein>
    <submittedName>
        <fullName evidence="2">Transcriptional regulator, MarR family</fullName>
    </submittedName>
</protein>
<dbReference type="InterPro" id="IPR039422">
    <property type="entry name" value="MarR/SlyA-like"/>
</dbReference>
<dbReference type="KEGG" id="pde:Pden_0187"/>
<dbReference type="GO" id="GO:0006950">
    <property type="term" value="P:response to stress"/>
    <property type="evidence" value="ECO:0007669"/>
    <property type="project" value="TreeGrafter"/>
</dbReference>
<organism evidence="2 3">
    <name type="scientific">Paracoccus denitrificans (strain Pd 1222)</name>
    <dbReference type="NCBI Taxonomy" id="318586"/>
    <lineage>
        <taxon>Bacteria</taxon>
        <taxon>Pseudomonadati</taxon>
        <taxon>Pseudomonadota</taxon>
        <taxon>Alphaproteobacteria</taxon>
        <taxon>Rhodobacterales</taxon>
        <taxon>Paracoccaceae</taxon>
        <taxon>Paracoccus</taxon>
    </lineage>
</organism>
<evidence type="ECO:0000259" key="1">
    <source>
        <dbReference type="PROSITE" id="PS50995"/>
    </source>
</evidence>
<dbReference type="Pfam" id="PF12802">
    <property type="entry name" value="MarR_2"/>
    <property type="match status" value="1"/>
</dbReference>
<dbReference type="InterPro" id="IPR036388">
    <property type="entry name" value="WH-like_DNA-bd_sf"/>
</dbReference>
<dbReference type="PROSITE" id="PS50995">
    <property type="entry name" value="HTH_MARR_2"/>
    <property type="match status" value="1"/>
</dbReference>
<reference evidence="3" key="1">
    <citation type="submission" date="2006-12" db="EMBL/GenBank/DDBJ databases">
        <title>Complete sequence of chromosome 1 of Paracoccus denitrificans PD1222.</title>
        <authorList>
            <person name="Copeland A."/>
            <person name="Lucas S."/>
            <person name="Lapidus A."/>
            <person name="Barry K."/>
            <person name="Detter J.C."/>
            <person name="Glavina del Rio T."/>
            <person name="Hammon N."/>
            <person name="Israni S."/>
            <person name="Dalin E."/>
            <person name="Tice H."/>
            <person name="Pitluck S."/>
            <person name="Munk A.C."/>
            <person name="Brettin T."/>
            <person name="Bruce D."/>
            <person name="Han C."/>
            <person name="Tapia R."/>
            <person name="Gilna P."/>
            <person name="Schmutz J."/>
            <person name="Larimer F."/>
            <person name="Land M."/>
            <person name="Hauser L."/>
            <person name="Kyrpides N."/>
            <person name="Lykidis A."/>
            <person name="Spiro S."/>
            <person name="Richardson D.J."/>
            <person name="Moir J.W.B."/>
            <person name="Ferguson S.J."/>
            <person name="van Spanning R.J.M."/>
            <person name="Richardson P."/>
        </authorList>
    </citation>
    <scope>NUCLEOTIDE SEQUENCE [LARGE SCALE GENOMIC DNA]</scope>
    <source>
        <strain evidence="3">Pd 1222</strain>
    </source>
</reference>
<feature type="domain" description="HTH marR-type" evidence="1">
    <location>
        <begin position="1"/>
        <end position="144"/>
    </location>
</feature>
<sequence length="167" mass="19028">MLRNWSKAFRQGNAVYQLNMLANATIRSFEDGFVEIVGLDIRTIRVLRLIGDNPGITFAEIAVLGALERSLASRLIQTLVRQDLVERRNDPNDARRFGLHITPIGQETRRRADMLSDLGLEILFQKLDPAEAAAFVRTLGKLADWIDSDEFERKIRQTYADASERLK</sequence>
<dbReference type="SMART" id="SM00347">
    <property type="entry name" value="HTH_MARR"/>
    <property type="match status" value="1"/>
</dbReference>
<dbReference type="HOGENOM" id="CLU_083287_8_0_5"/>
<dbReference type="EnsemblBacteria" id="ABL68303">
    <property type="protein sequence ID" value="ABL68303"/>
    <property type="gene ID" value="Pden_0187"/>
</dbReference>
<gene>
    <name evidence="2" type="ordered locus">Pden_0187</name>
</gene>
<dbReference type="GO" id="GO:0003700">
    <property type="term" value="F:DNA-binding transcription factor activity"/>
    <property type="evidence" value="ECO:0007669"/>
    <property type="project" value="InterPro"/>
</dbReference>
<dbReference type="EMBL" id="CP000489">
    <property type="protein sequence ID" value="ABL68303.1"/>
    <property type="molecule type" value="Genomic_DNA"/>
</dbReference>
<dbReference type="PANTHER" id="PTHR33164:SF43">
    <property type="entry name" value="HTH-TYPE TRANSCRIPTIONAL REPRESSOR YETL"/>
    <property type="match status" value="1"/>
</dbReference>